<dbReference type="NCBIfam" id="NF038130">
    <property type="entry name" value="PEP_NF038130"/>
    <property type="match status" value="1"/>
</dbReference>
<evidence type="ECO:0000313" key="3">
    <source>
        <dbReference type="Proteomes" id="UP001464891"/>
    </source>
</evidence>
<dbReference type="Proteomes" id="UP001464891">
    <property type="component" value="Unassembled WGS sequence"/>
</dbReference>
<dbReference type="RefSeq" id="WP_190438551.1">
    <property type="nucleotide sequence ID" value="NZ_JAMPKM010000004.1"/>
</dbReference>
<sequence length="323" mass="33443">MVKNIKRLIVGASVFATVSAIANAPAFAASIVNATVGGNASFLTYTVIGGQTVVDPTNNVQAALDGDSSAPGGNVELFSNSEAGSLYSSAGATLAQKLTAFNNFLGYNEVKTLDGQLNGKNISLSSLTAVDWLGASNVTTLQTALGSNTTAIQKSAAIASLYNSSNLATTWFNTTLTQYGMAPNQNLFSTFLLAGGLQRFSDPNISYVNQDDQTGLIKIGLAGHFNAAPLLGLPGTIQASELVKVSYNGQASQYLRSYQATKSGLVSKDGTNSHTGNYEVSLQGELPPKPSPESVPEPSLALGLFSLGGLFAAKRKLTKQTSA</sequence>
<dbReference type="EMBL" id="JAMPKM010000004">
    <property type="protein sequence ID" value="MEP0817437.1"/>
    <property type="molecule type" value="Genomic_DNA"/>
</dbReference>
<proteinExistence type="predicted"/>
<feature type="chain" id="PRO_5045059369" evidence="1">
    <location>
        <begin position="29"/>
        <end position="323"/>
    </location>
</feature>
<feature type="signal peptide" evidence="1">
    <location>
        <begin position="1"/>
        <end position="28"/>
    </location>
</feature>
<comment type="caution">
    <text evidence="2">The sequence shown here is derived from an EMBL/GenBank/DDBJ whole genome shotgun (WGS) entry which is preliminary data.</text>
</comment>
<evidence type="ECO:0000256" key="1">
    <source>
        <dbReference type="SAM" id="SignalP"/>
    </source>
</evidence>
<organism evidence="2 3">
    <name type="scientific">Trichocoleus desertorum GB2-A4</name>
    <dbReference type="NCBI Taxonomy" id="2933944"/>
    <lineage>
        <taxon>Bacteria</taxon>
        <taxon>Bacillati</taxon>
        <taxon>Cyanobacteriota</taxon>
        <taxon>Cyanophyceae</taxon>
        <taxon>Leptolyngbyales</taxon>
        <taxon>Trichocoleusaceae</taxon>
        <taxon>Trichocoleus</taxon>
    </lineage>
</organism>
<evidence type="ECO:0000313" key="2">
    <source>
        <dbReference type="EMBL" id="MEP0817437.1"/>
    </source>
</evidence>
<reference evidence="2 3" key="1">
    <citation type="submission" date="2022-04" db="EMBL/GenBank/DDBJ databases">
        <title>Positive selection, recombination, and allopatry shape intraspecific diversity of widespread and dominant cyanobacteria.</title>
        <authorList>
            <person name="Wei J."/>
            <person name="Shu W."/>
            <person name="Hu C."/>
        </authorList>
    </citation>
    <scope>NUCLEOTIDE SEQUENCE [LARGE SCALE GENOMIC DNA]</scope>
    <source>
        <strain evidence="2 3">GB2-A4</strain>
    </source>
</reference>
<gene>
    <name evidence="2" type="ORF">NC998_10050</name>
</gene>
<protein>
    <submittedName>
        <fullName evidence="2">NF038130 family PEP-CTERM protein</fullName>
    </submittedName>
</protein>
<dbReference type="NCBIfam" id="TIGR02595">
    <property type="entry name" value="PEP_CTERM"/>
    <property type="match status" value="1"/>
</dbReference>
<name>A0ABV0J6N1_9CYAN</name>
<accession>A0ABV0J6N1</accession>
<dbReference type="InterPro" id="IPR013424">
    <property type="entry name" value="Ice-binding_C"/>
</dbReference>
<keyword evidence="1" id="KW-0732">Signal</keyword>
<keyword evidence="3" id="KW-1185">Reference proteome</keyword>